<evidence type="ECO:0000313" key="3">
    <source>
        <dbReference type="EMBL" id="CAB4197720.1"/>
    </source>
</evidence>
<dbReference type="EMBL" id="LR796462">
    <property type="protein sequence ID" value="CAB4146267.1"/>
    <property type="molecule type" value="Genomic_DNA"/>
</dbReference>
<dbReference type="EMBL" id="LR797255">
    <property type="protein sequence ID" value="CAB4197720.1"/>
    <property type="molecule type" value="Genomic_DNA"/>
</dbReference>
<dbReference type="EMBL" id="LR797445">
    <property type="protein sequence ID" value="CAB4217547.1"/>
    <property type="molecule type" value="Genomic_DNA"/>
</dbReference>
<evidence type="ECO:0000313" key="2">
    <source>
        <dbReference type="EMBL" id="CAB4191473.1"/>
    </source>
</evidence>
<accession>A0A6J5MKQ3</accession>
<evidence type="ECO:0000313" key="1">
    <source>
        <dbReference type="EMBL" id="CAB4146267.1"/>
    </source>
</evidence>
<name>A0A6J5MKQ3_9CAUD</name>
<sequence length="173" mass="19431">MKKLQRVSPDALKGNPRATYAAWQKYEPIVKEAYSLHPKGYTFKPYNMSPATVASRLRDAVRGAIAFEFSSSIDVQDLARWFDEVIVSHTTEEVYIGPKVKVKNVDVIVETPDSPVRPHFPETTFRAYATLINSGEQMSLTFAPPIGYNPLAVALEFPNVSVMLNKQGNYVMF</sequence>
<organism evidence="1">
    <name type="scientific">uncultured Caudovirales phage</name>
    <dbReference type="NCBI Taxonomy" id="2100421"/>
    <lineage>
        <taxon>Viruses</taxon>
        <taxon>Duplodnaviria</taxon>
        <taxon>Heunggongvirae</taxon>
        <taxon>Uroviricota</taxon>
        <taxon>Caudoviricetes</taxon>
        <taxon>Peduoviridae</taxon>
        <taxon>Maltschvirus</taxon>
        <taxon>Maltschvirus maltsch</taxon>
    </lineage>
</organism>
<proteinExistence type="predicted"/>
<gene>
    <name evidence="2" type="ORF">UFOVP1225_40</name>
    <name evidence="3" type="ORF">UFOVP1319_30</name>
    <name evidence="4" type="ORF">UFOVP1591_40</name>
    <name evidence="1" type="ORF">UFOVP478_13</name>
</gene>
<reference evidence="1" key="1">
    <citation type="submission" date="2020-04" db="EMBL/GenBank/DDBJ databases">
        <authorList>
            <person name="Chiriac C."/>
            <person name="Salcher M."/>
            <person name="Ghai R."/>
            <person name="Kavagutti S V."/>
        </authorList>
    </citation>
    <scope>NUCLEOTIDE SEQUENCE</scope>
</reference>
<dbReference type="EMBL" id="LR797173">
    <property type="protein sequence ID" value="CAB4191473.1"/>
    <property type="molecule type" value="Genomic_DNA"/>
</dbReference>
<evidence type="ECO:0000313" key="4">
    <source>
        <dbReference type="EMBL" id="CAB4217547.1"/>
    </source>
</evidence>
<protein>
    <submittedName>
        <fullName evidence="1">Uncharacterized protein</fullName>
    </submittedName>
</protein>